<comment type="caution">
    <text evidence="2">The sequence shown here is derived from an EMBL/GenBank/DDBJ whole genome shotgun (WGS) entry which is preliminary data.</text>
</comment>
<protein>
    <recommendedName>
        <fullName evidence="4">G domain-containing protein</fullName>
    </recommendedName>
</protein>
<dbReference type="OrthoDB" id="2130433at2759"/>
<dbReference type="InterPro" id="IPR027417">
    <property type="entry name" value="P-loop_NTPase"/>
</dbReference>
<dbReference type="EMBL" id="BRPK01000007">
    <property type="protein sequence ID" value="GLB39653.1"/>
    <property type="molecule type" value="Genomic_DNA"/>
</dbReference>
<evidence type="ECO:0000313" key="3">
    <source>
        <dbReference type="Proteomes" id="UP001063166"/>
    </source>
</evidence>
<proteinExistence type="predicted"/>
<organism evidence="2 3">
    <name type="scientific">Lyophyllum shimeji</name>
    <name type="common">Hon-shimeji</name>
    <name type="synonym">Tricholoma shimeji</name>
    <dbReference type="NCBI Taxonomy" id="47721"/>
    <lineage>
        <taxon>Eukaryota</taxon>
        <taxon>Fungi</taxon>
        <taxon>Dikarya</taxon>
        <taxon>Basidiomycota</taxon>
        <taxon>Agaricomycotina</taxon>
        <taxon>Agaricomycetes</taxon>
        <taxon>Agaricomycetidae</taxon>
        <taxon>Agaricales</taxon>
        <taxon>Tricholomatineae</taxon>
        <taxon>Lyophyllaceae</taxon>
        <taxon>Lyophyllum</taxon>
    </lineage>
</organism>
<dbReference type="InterPro" id="IPR025662">
    <property type="entry name" value="Sigma_54_int_dom_ATP-bd_1"/>
</dbReference>
<evidence type="ECO:0000313" key="2">
    <source>
        <dbReference type="EMBL" id="GLB39653.1"/>
    </source>
</evidence>
<feature type="compositionally biased region" description="Polar residues" evidence="1">
    <location>
        <begin position="14"/>
        <end position="28"/>
    </location>
</feature>
<dbReference type="Gene3D" id="3.40.50.300">
    <property type="entry name" value="P-loop containing nucleotide triphosphate hydrolases"/>
    <property type="match status" value="1"/>
</dbReference>
<feature type="compositionally biased region" description="Basic residues" evidence="1">
    <location>
        <begin position="1"/>
        <end position="11"/>
    </location>
</feature>
<dbReference type="Proteomes" id="UP001063166">
    <property type="component" value="Unassembled WGS sequence"/>
</dbReference>
<feature type="region of interest" description="Disordered" evidence="1">
    <location>
        <begin position="1"/>
        <end position="28"/>
    </location>
</feature>
<sequence length="92" mass="9801">MAPKRRSTRKTKSSEVAQPTSTTTAEAQHDSTCLFQGSDTIVLILGQTGAGKSTFINYALDSETAPLGTGSTHIQTTSTLIRWTWVVVALSS</sequence>
<accession>A0A9P3UNG6</accession>
<evidence type="ECO:0000256" key="1">
    <source>
        <dbReference type="SAM" id="MobiDB-lite"/>
    </source>
</evidence>
<dbReference type="PROSITE" id="PS00675">
    <property type="entry name" value="SIGMA54_INTERACT_1"/>
    <property type="match status" value="1"/>
</dbReference>
<keyword evidence="3" id="KW-1185">Reference proteome</keyword>
<reference evidence="2" key="1">
    <citation type="submission" date="2022-07" db="EMBL/GenBank/DDBJ databases">
        <title>The genome of Lyophyllum shimeji provides insight into the initial evolution of ectomycorrhizal fungal genome.</title>
        <authorList>
            <person name="Kobayashi Y."/>
            <person name="Shibata T."/>
            <person name="Hirakawa H."/>
            <person name="Shigenobu S."/>
            <person name="Nishiyama T."/>
            <person name="Yamada A."/>
            <person name="Hasebe M."/>
            <person name="Kawaguchi M."/>
        </authorList>
    </citation>
    <scope>NUCLEOTIDE SEQUENCE</scope>
    <source>
        <strain evidence="2">AT787</strain>
    </source>
</reference>
<evidence type="ECO:0008006" key="4">
    <source>
        <dbReference type="Google" id="ProtNLM"/>
    </source>
</evidence>
<dbReference type="SUPFAM" id="SSF52540">
    <property type="entry name" value="P-loop containing nucleoside triphosphate hydrolases"/>
    <property type="match status" value="1"/>
</dbReference>
<gene>
    <name evidence="2" type="ORF">LshimejAT787_0701630</name>
</gene>
<dbReference type="AlphaFoldDB" id="A0A9P3UNG6"/>
<name>A0A9P3UNG6_LYOSH</name>